<evidence type="ECO:0000256" key="18">
    <source>
        <dbReference type="ARBA" id="ARBA00023180"/>
    </source>
</evidence>
<evidence type="ECO:0000256" key="12">
    <source>
        <dbReference type="ARBA" id="ARBA00022840"/>
    </source>
</evidence>
<evidence type="ECO:0000256" key="10">
    <source>
        <dbReference type="ARBA" id="ARBA00022741"/>
    </source>
</evidence>
<reference evidence="26" key="1">
    <citation type="submission" date="2022-01" db="EMBL/GenBank/DDBJ databases">
        <authorList>
            <person name="Braso-Vives M."/>
        </authorList>
    </citation>
    <scope>NUCLEOTIDE SEQUENCE</scope>
</reference>
<keyword evidence="6" id="KW-0808">Transferase</keyword>
<feature type="domain" description="Ig-like" evidence="25">
    <location>
        <begin position="266"/>
        <end position="367"/>
    </location>
</feature>
<dbReference type="InterPro" id="IPR013783">
    <property type="entry name" value="Ig-like_fold"/>
</dbReference>
<dbReference type="EC" id="2.7.10.1" evidence="3"/>
<feature type="domain" description="Ig-like" evidence="25">
    <location>
        <begin position="374"/>
        <end position="469"/>
    </location>
</feature>
<dbReference type="InterPro" id="IPR017441">
    <property type="entry name" value="Protein_kinase_ATP_BS"/>
</dbReference>
<dbReference type="CDD" id="cd00096">
    <property type="entry name" value="Ig"/>
    <property type="match status" value="3"/>
</dbReference>
<keyword evidence="7" id="KW-0812">Transmembrane</keyword>
<evidence type="ECO:0000256" key="14">
    <source>
        <dbReference type="ARBA" id="ARBA00023136"/>
    </source>
</evidence>
<keyword evidence="27" id="KW-1185">Reference proteome</keyword>
<accession>A0A8J9Z5J7</accession>
<dbReference type="PROSITE" id="PS50011">
    <property type="entry name" value="PROTEIN_KINASE_DOM"/>
    <property type="match status" value="1"/>
</dbReference>
<evidence type="ECO:0000256" key="17">
    <source>
        <dbReference type="ARBA" id="ARBA00023170"/>
    </source>
</evidence>
<feature type="domain" description="SEA" evidence="24">
    <location>
        <begin position="949"/>
        <end position="1057"/>
    </location>
</feature>
<evidence type="ECO:0000256" key="13">
    <source>
        <dbReference type="ARBA" id="ARBA00022989"/>
    </source>
</evidence>
<dbReference type="InterPro" id="IPR007110">
    <property type="entry name" value="Ig-like_dom"/>
</dbReference>
<dbReference type="InterPro" id="IPR001245">
    <property type="entry name" value="Ser-Thr/Tyr_kinase_cat_dom"/>
</dbReference>
<dbReference type="Pfam" id="PF13927">
    <property type="entry name" value="Ig_3"/>
    <property type="match status" value="6"/>
</dbReference>
<keyword evidence="14" id="KW-0472">Membrane</keyword>
<dbReference type="SMART" id="SM00219">
    <property type="entry name" value="TyrKc"/>
    <property type="match status" value="1"/>
</dbReference>
<feature type="domain" description="Ig-like" evidence="25">
    <location>
        <begin position="570"/>
        <end position="655"/>
    </location>
</feature>
<dbReference type="PROSITE" id="PS00107">
    <property type="entry name" value="PROTEIN_KINASE_ATP"/>
    <property type="match status" value="1"/>
</dbReference>
<feature type="domain" description="Ig-like" evidence="25">
    <location>
        <begin position="756"/>
        <end position="845"/>
    </location>
</feature>
<dbReference type="Gene3D" id="3.30.200.20">
    <property type="entry name" value="Phosphorylase Kinase, domain 1"/>
    <property type="match status" value="1"/>
</dbReference>
<dbReference type="CDD" id="cd00192">
    <property type="entry name" value="PTKc"/>
    <property type="match status" value="1"/>
</dbReference>
<evidence type="ECO:0000256" key="4">
    <source>
        <dbReference type="ARBA" id="ARBA00022475"/>
    </source>
</evidence>
<keyword evidence="12 21" id="KW-0067">ATP-binding</keyword>
<evidence type="ECO:0000259" key="24">
    <source>
        <dbReference type="PROSITE" id="PS50024"/>
    </source>
</evidence>
<dbReference type="GO" id="GO:0050839">
    <property type="term" value="F:cell adhesion molecule binding"/>
    <property type="evidence" value="ECO:0007669"/>
    <property type="project" value="TreeGrafter"/>
</dbReference>
<evidence type="ECO:0000256" key="7">
    <source>
        <dbReference type="ARBA" id="ARBA00022692"/>
    </source>
</evidence>
<dbReference type="SUPFAM" id="SSF56112">
    <property type="entry name" value="Protein kinase-like (PK-like)"/>
    <property type="match status" value="1"/>
</dbReference>
<dbReference type="InterPro" id="IPR020635">
    <property type="entry name" value="Tyr_kinase_cat_dom"/>
</dbReference>
<dbReference type="Pfam" id="PF07714">
    <property type="entry name" value="PK_Tyr_Ser-Thr"/>
    <property type="match status" value="1"/>
</dbReference>
<dbReference type="PANTHER" id="PTHR11640:SF164">
    <property type="entry name" value="MAM DOMAIN-CONTAINING GLYCOSYLPHOSPHATIDYLINOSITOL ANCHOR PROTEIN 1"/>
    <property type="match status" value="1"/>
</dbReference>
<dbReference type="InterPro" id="IPR003961">
    <property type="entry name" value="FN3_dom"/>
</dbReference>
<keyword evidence="9" id="KW-0677">Repeat</keyword>
<dbReference type="PROSITE" id="PS50024">
    <property type="entry name" value="SEA"/>
    <property type="match status" value="1"/>
</dbReference>
<dbReference type="GO" id="GO:0005886">
    <property type="term" value="C:plasma membrane"/>
    <property type="evidence" value="ECO:0007669"/>
    <property type="project" value="UniProtKB-SubCell"/>
</dbReference>
<dbReference type="SMART" id="SM00409">
    <property type="entry name" value="IG"/>
    <property type="match status" value="8"/>
</dbReference>
<keyword evidence="16" id="KW-1015">Disulfide bond</keyword>
<protein>
    <recommendedName>
        <fullName evidence="3">receptor protein-tyrosine kinase</fullName>
        <ecNumber evidence="3">2.7.10.1</ecNumber>
    </recommendedName>
</protein>
<dbReference type="FunFam" id="3.30.200.20:FF:000593">
    <property type="entry name" value="Predicted protein"/>
    <property type="match status" value="1"/>
</dbReference>
<keyword evidence="8" id="KW-0732">Signal</keyword>
<dbReference type="Gene3D" id="2.60.40.10">
    <property type="entry name" value="Immunoglobulins"/>
    <property type="match status" value="9"/>
</dbReference>
<evidence type="ECO:0000256" key="11">
    <source>
        <dbReference type="ARBA" id="ARBA00022777"/>
    </source>
</evidence>
<feature type="domain" description="Ig-like" evidence="25">
    <location>
        <begin position="663"/>
        <end position="751"/>
    </location>
</feature>
<evidence type="ECO:0000259" key="25">
    <source>
        <dbReference type="PROSITE" id="PS50835"/>
    </source>
</evidence>
<dbReference type="InterPro" id="IPR000082">
    <property type="entry name" value="SEA_dom"/>
</dbReference>
<dbReference type="SMART" id="SM00408">
    <property type="entry name" value="IGc2"/>
    <property type="match status" value="8"/>
</dbReference>
<comment type="subcellular location">
    <subcellularLocation>
        <location evidence="1">Cell membrane</location>
        <topology evidence="1">Single-pass type I membrane protein</topology>
    </subcellularLocation>
</comment>
<keyword evidence="13" id="KW-1133">Transmembrane helix</keyword>
<keyword evidence="4" id="KW-1003">Cell membrane</keyword>
<evidence type="ECO:0000256" key="15">
    <source>
        <dbReference type="ARBA" id="ARBA00023137"/>
    </source>
</evidence>
<name>A0A8J9Z5J7_BRALA</name>
<comment type="function">
    <text evidence="20">Receptor for basic fibroblast growth factor.</text>
</comment>
<keyword evidence="5" id="KW-0597">Phosphoprotein</keyword>
<dbReference type="Pfam" id="PF07679">
    <property type="entry name" value="I-set"/>
    <property type="match status" value="1"/>
</dbReference>
<dbReference type="CDD" id="cd00063">
    <property type="entry name" value="FN3"/>
    <property type="match status" value="1"/>
</dbReference>
<comment type="similarity">
    <text evidence="2">Belongs to the protein kinase superfamily. CAMK Ser/Thr protein kinase family.</text>
</comment>
<dbReference type="InterPro" id="IPR013162">
    <property type="entry name" value="CD80_C2-set"/>
</dbReference>
<evidence type="ECO:0000256" key="20">
    <source>
        <dbReference type="ARBA" id="ARBA00056965"/>
    </source>
</evidence>
<feature type="domain" description="Ig-like" evidence="25">
    <location>
        <begin position="65"/>
        <end position="162"/>
    </location>
</feature>
<evidence type="ECO:0000256" key="3">
    <source>
        <dbReference type="ARBA" id="ARBA00011902"/>
    </source>
</evidence>
<dbReference type="InterPro" id="IPR003599">
    <property type="entry name" value="Ig_sub"/>
</dbReference>
<feature type="domain" description="Protein kinase" evidence="23">
    <location>
        <begin position="1135"/>
        <end position="1414"/>
    </location>
</feature>
<dbReference type="InterPro" id="IPR036179">
    <property type="entry name" value="Ig-like_dom_sf"/>
</dbReference>
<feature type="domain" description="Ig-like" evidence="25">
    <location>
        <begin position="477"/>
        <end position="563"/>
    </location>
</feature>
<dbReference type="InterPro" id="IPR003598">
    <property type="entry name" value="Ig_sub2"/>
</dbReference>
<evidence type="ECO:0000256" key="6">
    <source>
        <dbReference type="ARBA" id="ARBA00022679"/>
    </source>
</evidence>
<organism evidence="26 27">
    <name type="scientific">Branchiostoma lanceolatum</name>
    <name type="common">Common lancelet</name>
    <name type="synonym">Amphioxus lanceolatum</name>
    <dbReference type="NCBI Taxonomy" id="7740"/>
    <lineage>
        <taxon>Eukaryota</taxon>
        <taxon>Metazoa</taxon>
        <taxon>Chordata</taxon>
        <taxon>Cephalochordata</taxon>
        <taxon>Leptocardii</taxon>
        <taxon>Amphioxiformes</taxon>
        <taxon>Branchiostomatidae</taxon>
        <taxon>Branchiostoma</taxon>
    </lineage>
</organism>
<dbReference type="GO" id="GO:0005911">
    <property type="term" value="C:cell-cell junction"/>
    <property type="evidence" value="ECO:0007669"/>
    <property type="project" value="TreeGrafter"/>
</dbReference>
<dbReference type="InterPro" id="IPR008266">
    <property type="entry name" value="Tyr_kinase_AS"/>
</dbReference>
<dbReference type="SUPFAM" id="SSF49265">
    <property type="entry name" value="Fibronectin type III"/>
    <property type="match status" value="1"/>
</dbReference>
<keyword evidence="18" id="KW-0325">Glycoprotein</keyword>
<evidence type="ECO:0000256" key="21">
    <source>
        <dbReference type="PROSITE-ProRule" id="PRU10141"/>
    </source>
</evidence>
<keyword evidence="15" id="KW-0829">Tyrosine-protein kinase</keyword>
<keyword evidence="19" id="KW-0393">Immunoglobulin domain</keyword>
<dbReference type="InterPro" id="IPR011009">
    <property type="entry name" value="Kinase-like_dom_sf"/>
</dbReference>
<evidence type="ECO:0000313" key="27">
    <source>
        <dbReference type="Proteomes" id="UP000838412"/>
    </source>
</evidence>
<proteinExistence type="inferred from homology"/>
<feature type="compositionally biased region" description="Polar residues" evidence="22">
    <location>
        <begin position="835"/>
        <end position="844"/>
    </location>
</feature>
<dbReference type="GO" id="GO:0004714">
    <property type="term" value="F:transmembrane receptor protein tyrosine kinase activity"/>
    <property type="evidence" value="ECO:0007669"/>
    <property type="project" value="UniProtKB-EC"/>
</dbReference>
<evidence type="ECO:0000256" key="2">
    <source>
        <dbReference type="ARBA" id="ARBA00006692"/>
    </source>
</evidence>
<dbReference type="FunFam" id="1.10.510.10:FF:000123">
    <property type="entry name" value="Tyrosine-protein kinase receptor Tie-1"/>
    <property type="match status" value="1"/>
</dbReference>
<dbReference type="Pfam" id="PF08205">
    <property type="entry name" value="C2-set_2"/>
    <property type="match status" value="1"/>
</dbReference>
<evidence type="ECO:0000256" key="8">
    <source>
        <dbReference type="ARBA" id="ARBA00022729"/>
    </source>
</evidence>
<dbReference type="EMBL" id="OV696701">
    <property type="protein sequence ID" value="CAH1247466.1"/>
    <property type="molecule type" value="Genomic_DNA"/>
</dbReference>
<dbReference type="InterPro" id="IPR000719">
    <property type="entry name" value="Prot_kinase_dom"/>
</dbReference>
<feature type="region of interest" description="Disordered" evidence="22">
    <location>
        <begin position="835"/>
        <end position="854"/>
    </location>
</feature>
<sequence length="1435" mass="153873">MLEGVQKRCLRIMGIPSDSLPSLSSRRDTGTLKTLQDILKDISSPLNEFFVPPQVNSYSLPAPSPPAPTITGYSGDYLTTGSSITLTCTSTGGKPPADLSWYKGSTELSADYSSTMDNVGLGDATSVLNILALQPADNGGVYECRASQRALTQDETSQVTISVAFVEDTATTLTGYTAGTALDDGNSLTLTCTSGSSSPAAAITWSRDGAAVTGSNNQQQDGTNGGEITSQDLVISLQPQHNGAQYSCRATNTELGLHRDSSAVGPLNVRFLQAGTVISNNSPVTAGADLTLTCTSGSSNPAAAITWTRGGTAVTGSNSQQQDGTNGGKVTTQQLVLSNLQPEDNGTEVKCVATNSGLSQTQEDTVTVVVNYGPRNVQVTCSPTDPSDLREGGDLVCTCTADSNPAARYSWSYGTAGSTPASSPPTGAVEDQTAGTLTFSTLDRAHSGEYRCTATNDISSDTSTSITVDVKYAPVEPTIVSNATSVEEGDSIQLTCETTSNPPASYNWTKQSGELPDDARVETIDQISVLVIPGVTKDDSGTYICTASNAVLQGGTAKEYNLTVLYLHLPMISSENVSIMDGPTHQATLRENTNVSITCMADANPTADIKLTSPQGEVTNGRQLQFNPVVRTHAGNYTCEASNSIKGEPRSQDVTLEITVNYPASITSISDPVMVDEYDDVSLTCIADSNPAPDTFNWTYMNGLSLAGDLSNQGLTLTTTIPAITYQQAGTYTCTAGNGIGTVASAGTNVTVEYPPKFYPPPDPYPAAIGADVSMQCAAFAVPDKITFTWSKDGVVLTNSSRITILSSGEASVLSISGVVEGDYGTYNCTAENEKGSATTTRTLQPHGPPDSPTGLRVLSKNTEFEVNIIWTAGLNGGLDTTHTVQLTKTGADQWGDFGRWEQPASQQRRTFNVTLDLKAQEAGNYQIRIIASNTQGEAWSDPVDLKLEGTNQRLYGRMTRDLVWEEALKDTESAQFRQKAALWERNLDKVFSSFVGYEGSMITQFSQGSVVGDFEAVVAQSETQAAIEAFETQVNSGSVGDLTVVKEGSTITEEQLSEGDNTTTIIAVVVSGVVLLAIIAPDATDDGYQSLKIPHRRTSDHTYQGLMASSKNETTPEVTYEDVKTTLEFRRNQLDIKEELGQGEFGNVYKAEAWKISGKTGVTTVAVKELKGLTGLAAATAFFKELAVLKQIGTHPNVVSFLGCCTDTDPFYLLLEYVSGGSLQCTLRTSRTQQTYGNLHGGSKSLSSRDLTKFAWDVAKGMSFLSSKKILHRDLATRNVLVSADRTCKVSDFGFSREGDEYERTTKTRLPVRWMAPESLFHRKYTTKSDVWAFGVLLWEIVTLGATPYPGKSKREVMNGVQQGYRMDKPPHCDGKLYTLMLGCWDADPARRPEFRKIQRSLDTLMDDEHDYIDLVNLDENAYTSLQAAKDEKY</sequence>
<evidence type="ECO:0000256" key="22">
    <source>
        <dbReference type="SAM" id="MobiDB-lite"/>
    </source>
</evidence>
<dbReference type="GO" id="GO:0005524">
    <property type="term" value="F:ATP binding"/>
    <property type="evidence" value="ECO:0007669"/>
    <property type="project" value="UniProtKB-UniRule"/>
</dbReference>
<evidence type="ECO:0000256" key="5">
    <source>
        <dbReference type="ARBA" id="ARBA00022553"/>
    </source>
</evidence>
<dbReference type="InterPro" id="IPR036116">
    <property type="entry name" value="FN3_sf"/>
</dbReference>
<evidence type="ECO:0000256" key="19">
    <source>
        <dbReference type="ARBA" id="ARBA00023319"/>
    </source>
</evidence>
<dbReference type="PROSITE" id="PS00109">
    <property type="entry name" value="PROTEIN_KINASE_TYR"/>
    <property type="match status" value="1"/>
</dbReference>
<evidence type="ECO:0000313" key="26">
    <source>
        <dbReference type="EMBL" id="CAH1247466.1"/>
    </source>
</evidence>
<feature type="binding site" evidence="21">
    <location>
        <position position="1169"/>
    </location>
    <ligand>
        <name>ATP</name>
        <dbReference type="ChEBI" id="CHEBI:30616"/>
    </ligand>
</feature>
<dbReference type="OrthoDB" id="5857426at2759"/>
<feature type="domain" description="Ig-like" evidence="25">
    <location>
        <begin position="168"/>
        <end position="265"/>
    </location>
</feature>
<dbReference type="InterPro" id="IPR013098">
    <property type="entry name" value="Ig_I-set"/>
</dbReference>
<dbReference type="GO" id="GO:0098609">
    <property type="term" value="P:cell-cell adhesion"/>
    <property type="evidence" value="ECO:0007669"/>
    <property type="project" value="TreeGrafter"/>
</dbReference>
<dbReference type="PRINTS" id="PR00109">
    <property type="entry name" value="TYRKINASE"/>
</dbReference>
<keyword evidence="10 21" id="KW-0547">Nucleotide-binding</keyword>
<dbReference type="InterPro" id="IPR051275">
    <property type="entry name" value="Cell_adhesion_signaling"/>
</dbReference>
<evidence type="ECO:0000256" key="9">
    <source>
        <dbReference type="ARBA" id="ARBA00022737"/>
    </source>
</evidence>
<gene>
    <name evidence="26" type="primary">RET</name>
    <name evidence="26" type="ORF">BLAG_LOCUS9122</name>
</gene>
<dbReference type="PANTHER" id="PTHR11640">
    <property type="entry name" value="NEPHRIN"/>
    <property type="match status" value="1"/>
</dbReference>
<evidence type="ECO:0000256" key="16">
    <source>
        <dbReference type="ARBA" id="ARBA00023157"/>
    </source>
</evidence>
<keyword evidence="11" id="KW-0418">Kinase</keyword>
<dbReference type="Proteomes" id="UP000838412">
    <property type="component" value="Chromosome 16"/>
</dbReference>
<evidence type="ECO:0000259" key="23">
    <source>
        <dbReference type="PROSITE" id="PS50011"/>
    </source>
</evidence>
<dbReference type="Gene3D" id="1.10.510.10">
    <property type="entry name" value="Transferase(Phosphotransferase) domain 1"/>
    <property type="match status" value="1"/>
</dbReference>
<keyword evidence="17" id="KW-0675">Receptor</keyword>
<dbReference type="SUPFAM" id="SSF48726">
    <property type="entry name" value="Immunoglobulin"/>
    <property type="match status" value="8"/>
</dbReference>
<evidence type="ECO:0000256" key="1">
    <source>
        <dbReference type="ARBA" id="ARBA00004251"/>
    </source>
</evidence>
<dbReference type="PROSITE" id="PS50835">
    <property type="entry name" value="IG_LIKE"/>
    <property type="match status" value="8"/>
</dbReference>